<protein>
    <recommendedName>
        <fullName evidence="1">DZIP3-like HEPN domain-containing protein</fullName>
    </recommendedName>
</protein>
<keyword evidence="3" id="KW-1185">Reference proteome</keyword>
<accession>A0AA89C007</accession>
<evidence type="ECO:0000313" key="3">
    <source>
        <dbReference type="Proteomes" id="UP001186944"/>
    </source>
</evidence>
<comment type="caution">
    <text evidence="2">The sequence shown here is derived from an EMBL/GenBank/DDBJ whole genome shotgun (WGS) entry which is preliminary data.</text>
</comment>
<proteinExistence type="predicted"/>
<dbReference type="InterPro" id="IPR041249">
    <property type="entry name" value="HEPN_DZIP3"/>
</dbReference>
<dbReference type="Pfam" id="PF18738">
    <property type="entry name" value="HEPN_DZIP3"/>
    <property type="match status" value="1"/>
</dbReference>
<gene>
    <name evidence="2" type="ORF">FSP39_022586</name>
</gene>
<sequence>MAQLDEARYGRTCLLVLNVCPFTLRHVIDDYFTKQGSPDIQDFLEKNKHDLYHIMAKKCCCRLIPSRVTPMYRSQWDLLYKRNLSPCKGKCSVGGDCPCKFDAIPGMTPDVMDITLCCLVIKNICQGAAINMTHIDKIRDIRNKLIHASSATLDESTFNGYWSDIKTAILDLANMVSPTVHTDTVKMIHDLETRVMNSYELEELNKVIINLQKVEEVCIIIHRVIDLISVRSLFTMMLGLNY</sequence>
<name>A0AA89C007_PINIB</name>
<feature type="domain" description="DZIP3-like HEPN" evidence="1">
    <location>
        <begin position="112"/>
        <end position="177"/>
    </location>
</feature>
<dbReference type="AlphaFoldDB" id="A0AA89C007"/>
<evidence type="ECO:0000313" key="2">
    <source>
        <dbReference type="EMBL" id="KAK3100610.1"/>
    </source>
</evidence>
<organism evidence="2 3">
    <name type="scientific">Pinctada imbricata</name>
    <name type="common">Atlantic pearl-oyster</name>
    <name type="synonym">Pinctada martensii</name>
    <dbReference type="NCBI Taxonomy" id="66713"/>
    <lineage>
        <taxon>Eukaryota</taxon>
        <taxon>Metazoa</taxon>
        <taxon>Spiralia</taxon>
        <taxon>Lophotrochozoa</taxon>
        <taxon>Mollusca</taxon>
        <taxon>Bivalvia</taxon>
        <taxon>Autobranchia</taxon>
        <taxon>Pteriomorphia</taxon>
        <taxon>Pterioida</taxon>
        <taxon>Pterioidea</taxon>
        <taxon>Pteriidae</taxon>
        <taxon>Pinctada</taxon>
    </lineage>
</organism>
<reference evidence="2" key="1">
    <citation type="submission" date="2019-08" db="EMBL/GenBank/DDBJ databases">
        <title>The improved chromosome-level genome for the pearl oyster Pinctada fucata martensii using PacBio sequencing and Hi-C.</title>
        <authorList>
            <person name="Zheng Z."/>
        </authorList>
    </citation>
    <scope>NUCLEOTIDE SEQUENCE</scope>
    <source>
        <strain evidence="2">ZZ-2019</strain>
        <tissue evidence="2">Adductor muscle</tissue>
    </source>
</reference>
<evidence type="ECO:0000259" key="1">
    <source>
        <dbReference type="Pfam" id="PF18738"/>
    </source>
</evidence>
<dbReference type="EMBL" id="VSWD01000006">
    <property type="protein sequence ID" value="KAK3100610.1"/>
    <property type="molecule type" value="Genomic_DNA"/>
</dbReference>
<dbReference type="Proteomes" id="UP001186944">
    <property type="component" value="Unassembled WGS sequence"/>
</dbReference>